<dbReference type="Proteomes" id="UP001163878">
    <property type="component" value="Chromosome"/>
</dbReference>
<keyword evidence="4" id="KW-0808">Transferase</keyword>
<dbReference type="SUPFAM" id="SSF52151">
    <property type="entry name" value="FabD/lysophospholipase-like"/>
    <property type="match status" value="3"/>
</dbReference>
<feature type="domain" description="Carrier" evidence="10">
    <location>
        <begin position="1995"/>
        <end position="2070"/>
    </location>
</feature>
<feature type="active site" description="Proton acceptor; for dehydratase activity" evidence="8">
    <location>
        <position position="3023"/>
    </location>
</feature>
<dbReference type="Pfam" id="PF08659">
    <property type="entry name" value="KR"/>
    <property type="match status" value="3"/>
</dbReference>
<feature type="active site" description="Proton donor; for dehydratase activity" evidence="8">
    <location>
        <position position="3192"/>
    </location>
</feature>
<dbReference type="InterPro" id="IPR036299">
    <property type="entry name" value="Polyketide_synth_docking_sf"/>
</dbReference>
<evidence type="ECO:0000256" key="3">
    <source>
        <dbReference type="ARBA" id="ARBA00022553"/>
    </source>
</evidence>
<keyword evidence="2" id="KW-0596">Phosphopantetheine</keyword>
<organism evidence="13 14">
    <name type="scientific">Streptomyces peucetius</name>
    <dbReference type="NCBI Taxonomy" id="1950"/>
    <lineage>
        <taxon>Bacteria</taxon>
        <taxon>Bacillati</taxon>
        <taxon>Actinomycetota</taxon>
        <taxon>Actinomycetes</taxon>
        <taxon>Kitasatosporales</taxon>
        <taxon>Streptomycetaceae</taxon>
        <taxon>Streptomyces</taxon>
    </lineage>
</organism>
<evidence type="ECO:0000256" key="8">
    <source>
        <dbReference type="PROSITE-ProRule" id="PRU01363"/>
    </source>
</evidence>
<feature type="active site" description="Proton acceptor; for dehydratase activity" evidence="8">
    <location>
        <position position="4767"/>
    </location>
</feature>
<dbReference type="RefSeq" id="WP_264249690.1">
    <property type="nucleotide sequence ID" value="NZ_CP107567.1"/>
</dbReference>
<dbReference type="PANTHER" id="PTHR43775:SF51">
    <property type="entry name" value="INACTIVE PHENOLPHTHIOCEROL SYNTHESIS POLYKETIDE SYNTHASE TYPE I PKS1-RELATED"/>
    <property type="match status" value="1"/>
</dbReference>
<feature type="domain" description="Ketosynthase family 3 (KS3)" evidence="11">
    <location>
        <begin position="39"/>
        <end position="466"/>
    </location>
</feature>
<dbReference type="SMART" id="SM00822">
    <property type="entry name" value="PKS_KR"/>
    <property type="match status" value="3"/>
</dbReference>
<feature type="region of interest" description="N-terminal hotdog fold" evidence="8">
    <location>
        <begin position="4735"/>
        <end position="4862"/>
    </location>
</feature>
<reference evidence="13" key="1">
    <citation type="submission" date="2022-10" db="EMBL/GenBank/DDBJ databases">
        <title>Cytochrome P450 Catalyzes Benzene Ring Formation in the Biosynthesis of Trialkyl-Substituted Aromatic Polyketides.</title>
        <authorList>
            <person name="Zhao E."/>
            <person name="Ge H."/>
        </authorList>
    </citation>
    <scope>NUCLEOTIDE SEQUENCE</scope>
    <source>
        <strain evidence="13">NA0869</strain>
    </source>
</reference>
<dbReference type="PROSITE" id="PS00606">
    <property type="entry name" value="KS3_1"/>
    <property type="match status" value="3"/>
</dbReference>
<dbReference type="InterPro" id="IPR016036">
    <property type="entry name" value="Malonyl_transacylase_ACP-bd"/>
</dbReference>
<dbReference type="SMART" id="SM00829">
    <property type="entry name" value="PKS_ER"/>
    <property type="match status" value="2"/>
</dbReference>
<comment type="pathway">
    <text evidence="1">Antibiotic biosynthesis.</text>
</comment>
<dbReference type="PROSITE" id="PS50075">
    <property type="entry name" value="CARRIER"/>
    <property type="match status" value="3"/>
</dbReference>
<dbReference type="PANTHER" id="PTHR43775">
    <property type="entry name" value="FATTY ACID SYNTHASE"/>
    <property type="match status" value="1"/>
</dbReference>
<dbReference type="Pfam" id="PF14765">
    <property type="entry name" value="PS-DH"/>
    <property type="match status" value="3"/>
</dbReference>
<dbReference type="InterPro" id="IPR018201">
    <property type="entry name" value="Ketoacyl_synth_AS"/>
</dbReference>
<evidence type="ECO:0000259" key="10">
    <source>
        <dbReference type="PROSITE" id="PS50075"/>
    </source>
</evidence>
<evidence type="ECO:0000313" key="13">
    <source>
        <dbReference type="EMBL" id="UYQ66234.1"/>
    </source>
</evidence>
<dbReference type="Gene3D" id="3.40.47.10">
    <property type="match status" value="3"/>
</dbReference>
<name>A0ABY6IHL6_STRPE</name>
<feature type="region of interest" description="C-terminal hotdog fold" evidence="8">
    <location>
        <begin position="4874"/>
        <end position="5009"/>
    </location>
</feature>
<dbReference type="EMBL" id="CP107567">
    <property type="protein sequence ID" value="UYQ66234.1"/>
    <property type="molecule type" value="Genomic_DNA"/>
</dbReference>
<dbReference type="InterPro" id="IPR020843">
    <property type="entry name" value="ER"/>
</dbReference>
<dbReference type="SUPFAM" id="SSF51735">
    <property type="entry name" value="NAD(P)-binding Rossmann-fold domains"/>
    <property type="match status" value="8"/>
</dbReference>
<dbReference type="InterPro" id="IPR014030">
    <property type="entry name" value="Ketoacyl_synth_N"/>
</dbReference>
<accession>A0ABY6IHL6</accession>
<feature type="region of interest" description="Disordered" evidence="9">
    <location>
        <begin position="4250"/>
        <end position="4273"/>
    </location>
</feature>
<feature type="domain" description="Ketosynthase family 3 (KS3)" evidence="11">
    <location>
        <begin position="2090"/>
        <end position="2514"/>
    </location>
</feature>
<dbReference type="PROSITE" id="PS52004">
    <property type="entry name" value="KS3_2"/>
    <property type="match status" value="3"/>
</dbReference>
<dbReference type="Pfam" id="PF00698">
    <property type="entry name" value="Acyl_transf_1"/>
    <property type="match status" value="3"/>
</dbReference>
<dbReference type="Gene3D" id="6.10.40.10">
    <property type="match status" value="1"/>
</dbReference>
<dbReference type="Pfam" id="PF02801">
    <property type="entry name" value="Ketoacyl-synt_C"/>
    <property type="match status" value="3"/>
</dbReference>
<feature type="domain" description="Carrier" evidence="10">
    <location>
        <begin position="5787"/>
        <end position="5862"/>
    </location>
</feature>
<dbReference type="Pfam" id="PF08240">
    <property type="entry name" value="ADH_N"/>
    <property type="match status" value="2"/>
</dbReference>
<dbReference type="Pfam" id="PF22953">
    <property type="entry name" value="SpnB_Rossmann"/>
    <property type="match status" value="3"/>
</dbReference>
<dbReference type="InterPro" id="IPR036291">
    <property type="entry name" value="NAD(P)-bd_dom_sf"/>
</dbReference>
<dbReference type="InterPro" id="IPR020841">
    <property type="entry name" value="PKS_Beta-ketoAc_synthase_dom"/>
</dbReference>
<feature type="region of interest" description="C-terminal hotdog fold" evidence="8">
    <location>
        <begin position="3133"/>
        <end position="3268"/>
    </location>
</feature>
<evidence type="ECO:0000256" key="6">
    <source>
        <dbReference type="ARBA" id="ARBA00023268"/>
    </source>
</evidence>
<dbReference type="InterPro" id="IPR055123">
    <property type="entry name" value="SpnB-like_Rossmann"/>
</dbReference>
<feature type="domain" description="PKS/mFAS DH" evidence="12">
    <location>
        <begin position="940"/>
        <end position="1214"/>
    </location>
</feature>
<dbReference type="SMART" id="SM00823">
    <property type="entry name" value="PKS_PP"/>
    <property type="match status" value="3"/>
</dbReference>
<dbReference type="InterPro" id="IPR009081">
    <property type="entry name" value="PP-bd_ACP"/>
</dbReference>
<evidence type="ECO:0000256" key="1">
    <source>
        <dbReference type="ARBA" id="ARBA00004792"/>
    </source>
</evidence>
<protein>
    <submittedName>
        <fullName evidence="13">SDR family NAD(P)-dependent oxidoreductase</fullName>
    </submittedName>
</protein>
<dbReference type="PROSITE" id="PS00012">
    <property type="entry name" value="PHOSPHOPANTETHEINE"/>
    <property type="match status" value="3"/>
</dbReference>
<dbReference type="PROSITE" id="PS01162">
    <property type="entry name" value="QOR_ZETA_CRYSTAL"/>
    <property type="match status" value="2"/>
</dbReference>
<feature type="region of interest" description="C-terminal hotdog fold" evidence="8">
    <location>
        <begin position="1079"/>
        <end position="1214"/>
    </location>
</feature>
<dbReference type="Gene3D" id="3.40.50.720">
    <property type="entry name" value="NAD(P)-binding Rossmann-like Domain"/>
    <property type="match status" value="3"/>
</dbReference>
<gene>
    <name evidence="13" type="ORF">OGH68_35470</name>
</gene>
<evidence type="ECO:0000259" key="12">
    <source>
        <dbReference type="PROSITE" id="PS52019"/>
    </source>
</evidence>
<evidence type="ECO:0000259" key="11">
    <source>
        <dbReference type="PROSITE" id="PS52004"/>
    </source>
</evidence>
<dbReference type="CDD" id="cd05195">
    <property type="entry name" value="enoyl_red"/>
    <property type="match status" value="2"/>
</dbReference>
<keyword evidence="7" id="KW-0012">Acyltransferase</keyword>
<dbReference type="CDD" id="cd08956">
    <property type="entry name" value="KR_3_FAS_SDR_x"/>
    <property type="match status" value="3"/>
</dbReference>
<dbReference type="InterPro" id="IPR011032">
    <property type="entry name" value="GroES-like_sf"/>
</dbReference>
<dbReference type="InterPro" id="IPR006162">
    <property type="entry name" value="Ppantetheine_attach_site"/>
</dbReference>
<dbReference type="InterPro" id="IPR013968">
    <property type="entry name" value="PKS_KR"/>
</dbReference>
<keyword evidence="5" id="KW-0045">Antibiotic biosynthesis</keyword>
<dbReference type="InterPro" id="IPR036736">
    <property type="entry name" value="ACP-like_sf"/>
</dbReference>
<feature type="domain" description="Ketosynthase family 3 (KS3)" evidence="11">
    <location>
        <begin position="3825"/>
        <end position="4251"/>
    </location>
</feature>
<dbReference type="Pfam" id="PF13602">
    <property type="entry name" value="ADH_zinc_N_2"/>
    <property type="match status" value="2"/>
</dbReference>
<dbReference type="SMART" id="SM00827">
    <property type="entry name" value="PKS_AT"/>
    <property type="match status" value="3"/>
</dbReference>
<dbReference type="Pfam" id="PF00550">
    <property type="entry name" value="PP-binding"/>
    <property type="match status" value="3"/>
</dbReference>
<dbReference type="Pfam" id="PF21089">
    <property type="entry name" value="PKS_DH_N"/>
    <property type="match status" value="3"/>
</dbReference>
<keyword evidence="3" id="KW-0597">Phosphoprotein</keyword>
<dbReference type="Pfam" id="PF16197">
    <property type="entry name" value="KAsynt_C_assoc"/>
    <property type="match status" value="3"/>
</dbReference>
<dbReference type="SUPFAM" id="SSF101173">
    <property type="entry name" value="Docking domain B of the erythromycin polyketide synthase (DEBS)"/>
    <property type="match status" value="1"/>
</dbReference>
<dbReference type="SMART" id="SM00825">
    <property type="entry name" value="PKS_KS"/>
    <property type="match status" value="3"/>
</dbReference>
<dbReference type="SUPFAM" id="SSF55048">
    <property type="entry name" value="Probable ACP-binding domain of malonyl-CoA ACP transacylase"/>
    <property type="match status" value="3"/>
</dbReference>
<dbReference type="PROSITE" id="PS52019">
    <property type="entry name" value="PKS_MFAS_DH"/>
    <property type="match status" value="3"/>
</dbReference>
<dbReference type="SUPFAM" id="SSF50129">
    <property type="entry name" value="GroES-like"/>
    <property type="match status" value="2"/>
</dbReference>
<dbReference type="InterPro" id="IPR014031">
    <property type="entry name" value="Ketoacyl_synth_C"/>
</dbReference>
<dbReference type="InterPro" id="IPR049551">
    <property type="entry name" value="PKS_DH_C"/>
</dbReference>
<feature type="active site" description="Proton donor; for dehydratase activity" evidence="8">
    <location>
        <position position="1138"/>
    </location>
</feature>
<dbReference type="Gene3D" id="3.40.50.11460">
    <property type="match status" value="2"/>
</dbReference>
<dbReference type="Gene3D" id="3.10.129.110">
    <property type="entry name" value="Polyketide synthase dehydratase"/>
    <property type="match status" value="3"/>
</dbReference>
<dbReference type="Pfam" id="PF00109">
    <property type="entry name" value="ketoacyl-synt"/>
    <property type="match status" value="3"/>
</dbReference>
<dbReference type="InterPro" id="IPR050091">
    <property type="entry name" value="PKS_NRPS_Biosynth_Enz"/>
</dbReference>
<dbReference type="SUPFAM" id="SSF53901">
    <property type="entry name" value="Thiolase-like"/>
    <property type="match status" value="3"/>
</dbReference>
<dbReference type="InterPro" id="IPR013154">
    <property type="entry name" value="ADH-like_N"/>
</dbReference>
<feature type="active site" description="Proton acceptor; for dehydratase activity" evidence="8">
    <location>
        <position position="972"/>
    </location>
</feature>
<evidence type="ECO:0000256" key="7">
    <source>
        <dbReference type="ARBA" id="ARBA00023315"/>
    </source>
</evidence>
<feature type="region of interest" description="N-terminal hotdog fold" evidence="8">
    <location>
        <begin position="2991"/>
        <end position="3117"/>
    </location>
</feature>
<feature type="active site" description="Proton donor; for dehydratase activity" evidence="8">
    <location>
        <position position="4933"/>
    </location>
</feature>
<feature type="domain" description="PKS/mFAS DH" evidence="12">
    <location>
        <begin position="4735"/>
        <end position="5009"/>
    </location>
</feature>
<dbReference type="InterPro" id="IPR001227">
    <property type="entry name" value="Ac_transferase_dom_sf"/>
</dbReference>
<dbReference type="Gene3D" id="1.10.1200.10">
    <property type="entry name" value="ACP-like"/>
    <property type="match status" value="3"/>
</dbReference>
<sequence length="5940" mass="622067">MSVGSTESEHEKLLRYLKRTAVDLNEAKARLREYEDRASEPLAIVGMSCRYPGGVTTPEGLWELVASGRDGMSPMPSDRGWDLERLYDPDPDRLGTSYSRVGGFIDGVSDFDAEFFGISPREATAMDPQQRLLLEAAWEAFEDAGIDPTSLRGTDTGVFCGVGASDYAVGPAGSLPQVEGLRLTGSTSSVVSGRISYILGLEGPSVSVDTACSSSLVALHIAAQSLRSGECSMALVGGVTVLSGPFLFVEFSRQRALSPDGRCKAYSASADGTGFSDGLGLVVVERLSDARRKGHRVLAVLRGSAVNQDGASNGLTAPNGPSQERVIRQALANAGLRPSEVDAVEGHGTGTKLGDPIEAQALLATYGRERDESGPLMLGSIKSNIGHSSTAAGVAGVIKMVMAMRHGMLPATLHVNEPSPHVDWASGEVELLTEAREWPASEQRPRRAGVSSFGVSGTNAHVILEEAPTEEPAEELATSNELPVVPVAVSGRSQAAMRAQADRLRAHLLAEPEVSLGDVAFSAVTTRAQLEHRAVVVATDRDALLSGLEALSSAEPAEHVVEGRVEGGKPVFVFPGQGAQWAGMAVELLDSSSAFAEQMAACDEALSAFVDWRVVDVLREVEGAPSLERVDVVQPVLWAVMVSLAGLWRAHGVEPSAVVGHSQGEIAAACVAGGLSLEDGARVVALRSRLVRERLAGLGGMVSVALPVEQVEELLLPFEGRVSVAAVNGPAAVVIAGEPGALDEIVAGCERESIRARRVAVDYASHSVQVETIEAELLKVLAPLAPVSGRVPFYSTAMGGFVDTATLDGSYWYGNLRGRVGFEPAVRALADNGTGCFLEMSPHPVLAMAVEETLTAHGVQDRIGVVGSLRRGEGGLRRFLLSLSEAHTTGVTVDWTVLFDGSGAKRVELPTYAFQRERYWLSSGTGAGDAAVAGLVRVEHPVLGAAVQIGDRDEWVFAGRISQDTQPWTLDHMVLGTVIVPGIALVEMALTAGRMAGCAVADELVLEAPLVLDDAAARQVQVTVGRAGEDGRREVAIYSRPEGVTEEELREATCHGRGWLAPEAEPTAEWREVWPPEGAEEASVDALYAGMTDLGYDYGPMFQCVRAAWRRGNEVFAEIALPDGTDNGGFGVHPGLLDAAMHGGLLGKKSGDGVVLPFSWSGVRLGNGGPTRAHVRVSPAGDSALRIDVVGEQGEPVLHMDKLFFRPVDASQLERARGGDNSLFQVDWAEVTAGSSASSASVRVAVLGEEFADLQALELALAEGAEAPEVVVAAFETPLGEGPGAAQAAAIETLALVQGWLASEWLGEARLIVATRDGVGVGDEVPDVGLAPVWGLVRSAQSEHPGRFLLVDLDDNEAPEWGTLVGLDEPQLAVRGGRLLAPRLGRAGVSLPAGEAWRLAVGRAGSLEDLALVPSEGGRALGVGEVRVGVRAAGVNFRDVLIALGMYPGEAPLGSEAAGVVLEVGAQVTDLRPGDRVFGFVPEGFGPVAVADRRMVVPMPSGWSFVQAAAVPVVHLTAYYGLVDRAGVRAGERVLVHAAAGGVGMAAVQLARHLGAEVFATASAHKWDAVRELGVGEGRIASSRDLAFREAFLEATGGQGVDVVLNALAGEFVDASLDLLPRGGRFVEMGKADVRDPEVVGAAHPGVRYESFDLFDGAGVDRLQEMLVEITALFEQDVLSHSPVRAWDVRQGREAFRFLREGRNVGKVVLTVPQSLDPHGTVLITGGTGGLGALFARHLVERHGVGDLLLVSRRGAAADGVAELVAELAAAGATARVEACDVSDRDQLAGLLGSLDRPLTAVVHAAGVLDDGVIEAMTAEQVERVMRPKVDAAWHLHELTADMDLSAFVLFSSVAALIGSPGQGNYAAANAALDALAAKRRSEGLPATSLAWGLWADATGMTGQLGEDEIERLERLGVSALPTELGLDLFDQSMSADATLLAPVRLDMAVLRSRARAGMLPPLLRGLVRMPARRTQVGGSLAQRLAGVAEADRERVVLELVQTQVASVLGHASSAAIDPDRAFKELGFDSLSAVELRNRLTQSTGLRLPATLVFDHPTPVAAARMLLTSIGDIEAPRPVVQLRSQQTETDEPLAIVGMSCRYPGGVTSPDGLWELVASGRDAISGLPTDRGWDLEGLYDPDPDHPGTSYTRSGGFVDTVADFDAEFFGISPREALSMDPQQRLLLETAWEAFEDAGIDPTSLRGSDTGVFCGAVTSDYGGATMLPEMEGYRLTGTTTSVLSGRISYTLGLEGPAVTVDTACSSSLVALHMAAQSLRSGECSMALVGGVSVMTGPNLLIDFSRQRGLAPDGRCKAYAASADGTGFSDGLGLVVVERLSEARRKGHRVLGLLRGSAVNQDGASNGLTAPNGPSQERVIRQALANAGLSAAEVDAVEGHGTGTKLGDPIEAQALLATYGQERAGDPLLLGSIKSNIGHSSTAAGVAGVIKMVMAMRHGMLPATLHVDEPSPHIDWTSGEVELLTEAREWPASEQRPRRAGVSSFGVSGTNAHVILEEAPAEESVDAPADGAGLPVVPVVVSAKSAVALREQAARLRAHLVAEPEVSLGDVAFSAVMSRARLEHRGAVVAAGREELLAGLAALAVGESAAGVVEGRVVGGRTAFLFTGQGSQRAGMGVGLAAVFPRFGEVLDEVCAELDPRVGCSVRELLEAQEGSAGALLLDATEFTQVALFAVEVALFRLVESLGVCPDYVIGHSVGEIAAAHVAGVLSLADACELVVARGRLMGGLPAGGAMVAVQAGEVEVAESLVGFVGRLEIAAVNGPRAVVVSGDADAVEEWLAGWQGRKATRLRVSHAFHSPRMEPMLAEFEEIARGLSYSVPRIALVSNMTGGLVSAEVADPEYWVRHVRQAVRFADGVQTLWDLGVRRFLELGPDGVLTAMARQCLEDGEARDVDVDAVLVSALRAKQEEASTFAGFLARAHIAGVQVDWNALFQGTGARRVELPTYAFQRERYWLSPGTGAGDAAAAGQSRIGHPILSAAVQVGDRDEWVLTGRLSTDTQPWTRDHVVLDTVIVPGTALVELALTAGRQADTPVVDELVMEAPLLLDEGVTVQIQVTVGRAGEDGRREVAIYTRPETGEDDEQDTTCHARGLLAPDTEPEDEWTDEWPVEWPPADAEEASVDALYAGMTDLGYDYGPVFQGVRAVWRSGDDVYAEVSLPGDTGGEGFGIHPALFDAAMHGGLLKQGEDVSAVLPFSWSGVRLGKLGLSRVRARIRPADGSALRVEIVGEQGEPVLSMAQLDMRPVEQAQLDSGQRTKQNSLFQLDWAEVTAASPASSASVRVAVLGDEFADLDALESAVVEGAQAPEVVVAPVGAPAGTADPAEAARTAAAGALALVQRWLASEWAGEARLVVATRGAAVVGEETPDVAQASVWGLVHSAQAEHPGRFLLVDLDNEAPEWGALLGLDEPQLAVRGGRLLAPRLARVSKAPDAMPAMDGTVLITGGTSGLGALFARHLAEHHGVQQLLLVSRRGPEAEGVAELVAELETAGATARVEACDVSDRDQLAGLLGSLDRPLTAVVHAAGVLDDGVIEAMTAEQVERVMRPKLDAAWHLHELTADMDLSAFVLFSSSAALIGSPGQGNYAAANAGLDALAHLRRAEGQPASSLAWGLWSEAGGMSGELAEADRTRLARMGISAIAAELGRGLFDQALGLDAALLAPVQLDLAAIRAQARAGLLPPLLRGLAPEPARRADSGVSLAQRLAGVAEADRERVVLELVQAQVASVLGHASSAAIDPERAFKELGFDSLSAVELRNRLTQSTGVRLPATLVFDHPTPMAITRLLLSEIGGIAAAVPQPAVRRRRTETDEPLAIVGMSCRYPGGVTSPEDLWELVASGGDGISGLPTDRGWDLERLYDPDPERLGTIYTSGGGFLDGVADFDAEFFGISPREALAMDPQQRLLLEAAWEAFEDAGIDPTSLRGSDTGVFCGVGSSDYAAVPAGGLPQVEGFRLTGATTSVVSGRISYTLGLEGPSVSVDTACSSSLVALHMAAQSLRSGECSMALVGGVTVMAGPFVLMEFSRQRGLAPDGRCKAYSASADGTGFSDGLGLVVVERLSEARRKGHRVLGLLRGSAVNQDGASNGLTAPNGPSQERVIRQALANAGLTPAEIDAVEGHGTGTKLGDPIEAQALLATYGQERKSGPLLLGSVKSNIGHTATAAGVAGVIKMVMAMRHGVLPATLHVDEPSPHVDWSAGEVELLTEAREWPASEQRPRRAGVSSFGVSGTNAHVILEEAPAERTTPTKKPQSAESAASSSPGVVPVVVSAKSAVALREQAARLRERLLAEPDVSLGDVAFSAVMSRARLEHRGAVVAAGREELLAGLAALAVGESAAGVVEGRVVGGRTAFLFTGQGSQRAGMGVGLAAVFPRFGEVLDEVCAELDPRVGCSVRELLEAQEGSAGALLLDATEFTQVALFAVEVALFRLVESLGVCPDYVIGHSVGEIAAAHVAGVLSLADACELVVARGRLMGGLPAGGAMVAVQAGEVEVAESLVGFVGRLEIAAVNGPRAVVVSGDADAVEEWLAGWQGRKATRLRVSHAFHSPRMEPMLAEFEEIARGLSYSVPRIALVSNMTGGLVSAEVADPEYWVRHVRQAVRFADGVQTLWDLGVRRFLELGPDGVLTAMARQCLEDGEARDVDVDAVLVSALRAKQEEASTFAGFLARAHIAGVQVDWNALFQGTGARRVELPTYAFQRERYWLSPGTGAGDAAAAGQSRIGHPILSAAVQVGDRDEWVLTGRLSTDTQPWTRDHVVLDTVIVPGTALVELALTAGRQADTPVVDELVMEAPLLLDEGVTVQIQVTVGRAGEDGRREVAIYTRPETGEDDEQAETTCHARGLLAPDTEPEEGWWVAWPPVGGEEASVDALYAGMTDLGFDYGPVFQGVRAVWRSGDDVYAEVSLPGDTGGEGFGIHPALFDASLHGGLLGKGPREGAVLPFSWSGVRLGTPGLSRVRARIRSAGESAFRIDIAGEQGEPVLSMVRFDMRPVDASQLERARGGDNSLFQVDWAEIQAAPAASARVEVLGEEFADLQALELALAEGAQAPEVVVALMGAHTGEVAESVRAAAAEALALVQGWLASEWLGEARLIVATRNGIGVGDEVPDVGLAPVWGLVRSAQSEHPGRFLLVDLDDNEAPEWGTLVGLDEPQLAVRGGRLLAPRLGRAGASLPAGEAWRLAVGRAGSLEDLALVPSEGGRALGVGEVRVAVRAAGVNFRDVLIALGMYPGEAPLGSEAAGVVLEVGAQVTDLRPGDRVFGFVPEGFGPVAVADRRMVVPMPSGWSFVQAAAVPVVHLTAYYGLVDRAGVRAGERVLVHAAAGGVGMAAVQLARHLGAEVFATASAHKWDAVRELGVGEGRIASSRDLAFREAFLEATGGQGVDVVLNALAGEFVDASLDLLPRGGRFVEMGKADVRDPEVVGAAHPGVRYESFDLFDGAGVDRLQEMLVEITALFEQDVLSHSPVRAWDVRQGREAFRFLREGRNVGKVVLTVPQSLDPHGTVLITGGTGGLGALFARHLVERHGVGDLLLVSRRGAAADGVAELVAELAAAGATARVEACDVSDRDQLAGLLGSLDRPLTAVVHAAGVLDDGVIEAMTPEQVERVMRPKVDAAWHLHELTADMDLSAFVLFSSVAALIGSPGQGNYAAANATLDALAAKRRAEGLAATSLAWGLWAEAGGMAGQLGEGEIERLERLGVGALSAELGLGLFDQALGSDAPLLAPVRLDMAALRSRARAGMLPPLLRGLVRMPARRADSGVSLAQRLAGVAEADRERVVLELVQAQVASVLGHASSAAIDPERAFKELGFDSLSAVELRNRLTQSTGLRLPATLVFDHPNPAAIAQFLLSEAQVDGATSAPRSEDDEIRAVLASIPIGRLRKAGLIDTLRELASNDLTDLTDDAPEDGAPASIDDMDAEALIRMAQEDIA</sequence>
<keyword evidence="6" id="KW-0511">Multifunctional enzyme</keyword>
<dbReference type="InterPro" id="IPR016039">
    <property type="entry name" value="Thiolase-like"/>
</dbReference>
<dbReference type="InterPro" id="IPR020806">
    <property type="entry name" value="PKS_PP-bd"/>
</dbReference>
<dbReference type="InterPro" id="IPR020807">
    <property type="entry name" value="PKS_DH"/>
</dbReference>
<evidence type="ECO:0000256" key="5">
    <source>
        <dbReference type="ARBA" id="ARBA00023194"/>
    </source>
</evidence>
<evidence type="ECO:0000256" key="2">
    <source>
        <dbReference type="ARBA" id="ARBA00022450"/>
    </source>
</evidence>
<proteinExistence type="predicted"/>
<dbReference type="InterPro" id="IPR014043">
    <property type="entry name" value="Acyl_transferase_dom"/>
</dbReference>
<keyword evidence="14" id="KW-1185">Reference proteome</keyword>
<dbReference type="InterPro" id="IPR057326">
    <property type="entry name" value="KR_dom"/>
</dbReference>
<dbReference type="Gene3D" id="3.30.70.3290">
    <property type="match status" value="3"/>
</dbReference>
<feature type="region of interest" description="N-terminal hotdog fold" evidence="8">
    <location>
        <begin position="940"/>
        <end position="1065"/>
    </location>
</feature>
<dbReference type="Gene3D" id="3.90.180.10">
    <property type="entry name" value="Medium-chain alcohol dehydrogenases, catalytic domain"/>
    <property type="match status" value="2"/>
</dbReference>
<evidence type="ECO:0000256" key="9">
    <source>
        <dbReference type="SAM" id="MobiDB-lite"/>
    </source>
</evidence>
<evidence type="ECO:0000313" key="14">
    <source>
        <dbReference type="Proteomes" id="UP001163878"/>
    </source>
</evidence>
<dbReference type="InterPro" id="IPR016035">
    <property type="entry name" value="Acyl_Trfase/lysoPLipase"/>
</dbReference>
<dbReference type="SMART" id="SM01294">
    <property type="entry name" value="PKS_PP_betabranch"/>
    <property type="match status" value="3"/>
</dbReference>
<dbReference type="SUPFAM" id="SSF47336">
    <property type="entry name" value="ACP-like"/>
    <property type="match status" value="3"/>
</dbReference>
<dbReference type="InterPro" id="IPR002364">
    <property type="entry name" value="Quin_OxRdtase/zeta-crystal_CS"/>
</dbReference>
<dbReference type="SMART" id="SM00826">
    <property type="entry name" value="PKS_DH"/>
    <property type="match status" value="3"/>
</dbReference>
<feature type="domain" description="PKS/mFAS DH" evidence="12">
    <location>
        <begin position="2991"/>
        <end position="3268"/>
    </location>
</feature>
<dbReference type="Gene3D" id="3.40.366.10">
    <property type="entry name" value="Malonyl-Coenzyme A Acyl Carrier Protein, domain 2"/>
    <property type="match status" value="3"/>
</dbReference>
<dbReference type="InterPro" id="IPR049552">
    <property type="entry name" value="PKS_DH_N"/>
</dbReference>
<dbReference type="InterPro" id="IPR049900">
    <property type="entry name" value="PKS_mFAS_DH"/>
</dbReference>
<feature type="domain" description="Carrier" evidence="10">
    <location>
        <begin position="3730"/>
        <end position="3805"/>
    </location>
</feature>
<dbReference type="InterPro" id="IPR032821">
    <property type="entry name" value="PKS_assoc"/>
</dbReference>
<evidence type="ECO:0000256" key="4">
    <source>
        <dbReference type="ARBA" id="ARBA00022679"/>
    </source>
</evidence>
<dbReference type="InterPro" id="IPR042104">
    <property type="entry name" value="PKS_dehydratase_sf"/>
</dbReference>
<dbReference type="CDD" id="cd00833">
    <property type="entry name" value="PKS"/>
    <property type="match status" value="3"/>
</dbReference>